<reference evidence="1 2" key="1">
    <citation type="submission" date="2022-10" db="EMBL/GenBank/DDBJ databases">
        <title>The complete genomes of actinobacterial strains from the NBC collection.</title>
        <authorList>
            <person name="Joergensen T.S."/>
            <person name="Alvarez Arevalo M."/>
            <person name="Sterndorff E.B."/>
            <person name="Faurdal D."/>
            <person name="Vuksanovic O."/>
            <person name="Mourched A.-S."/>
            <person name="Charusanti P."/>
            <person name="Shaw S."/>
            <person name="Blin K."/>
            <person name="Weber T."/>
        </authorList>
    </citation>
    <scope>NUCLEOTIDE SEQUENCE [LARGE SCALE GENOMIC DNA]</scope>
    <source>
        <strain evidence="1 2">NBC 01769</strain>
    </source>
</reference>
<keyword evidence="2" id="KW-1185">Reference proteome</keyword>
<protein>
    <recommendedName>
        <fullName evidence="3">Thiolase-like protein</fullName>
    </recommendedName>
</protein>
<dbReference type="EMBL" id="CP109114">
    <property type="protein sequence ID" value="WSC17073.1"/>
    <property type="molecule type" value="Genomic_DNA"/>
</dbReference>
<dbReference type="Gene3D" id="3.40.47.10">
    <property type="match status" value="2"/>
</dbReference>
<organism evidence="1 2">
    <name type="scientific">Streptomyces brevispora</name>
    <dbReference type="NCBI Taxonomy" id="887462"/>
    <lineage>
        <taxon>Bacteria</taxon>
        <taxon>Bacillati</taxon>
        <taxon>Actinomycetota</taxon>
        <taxon>Actinomycetes</taxon>
        <taxon>Kitasatosporales</taxon>
        <taxon>Streptomycetaceae</taxon>
        <taxon>Streptomyces</taxon>
    </lineage>
</organism>
<gene>
    <name evidence="1" type="ORF">OIE64_32430</name>
</gene>
<name>A0ABZ1GER1_9ACTN</name>
<evidence type="ECO:0000313" key="2">
    <source>
        <dbReference type="Proteomes" id="UP001330827"/>
    </source>
</evidence>
<evidence type="ECO:0000313" key="1">
    <source>
        <dbReference type="EMBL" id="WSC17073.1"/>
    </source>
</evidence>
<accession>A0ABZ1GER1</accession>
<evidence type="ECO:0008006" key="3">
    <source>
        <dbReference type="Google" id="ProtNLM"/>
    </source>
</evidence>
<dbReference type="InterPro" id="IPR016039">
    <property type="entry name" value="Thiolase-like"/>
</dbReference>
<dbReference type="Proteomes" id="UP001330827">
    <property type="component" value="Chromosome"/>
</dbReference>
<sequence length="64" mass="6646">MHLIAAGAVETGIGCGVESMSRVFLGAALTSDNGAPVPDDRSLDMPDQFTAAERIARNRGITSQ</sequence>
<dbReference type="SUPFAM" id="SSF53901">
    <property type="entry name" value="Thiolase-like"/>
    <property type="match status" value="1"/>
</dbReference>
<dbReference type="RefSeq" id="WP_326596552.1">
    <property type="nucleotide sequence ID" value="NZ_CP109114.1"/>
</dbReference>
<proteinExistence type="predicted"/>